<dbReference type="Gene3D" id="1.20.1250.20">
    <property type="entry name" value="MFS general substrate transporter like domains"/>
    <property type="match status" value="1"/>
</dbReference>
<evidence type="ECO:0000313" key="2">
    <source>
        <dbReference type="EMBL" id="GAH09944.1"/>
    </source>
</evidence>
<sequence>AVSFSIFSTGFFGMLINLVLIFGFQIVYGYLYYQIGILITAFMAGIAAGSILMTAYLRRIRKGYPVFLCLEFLIICLAVTIPLLIAGFNQALFLVFCFAAGSLVGAEFPLANQIYLRSPDKLGSSAGLLYSADLLGGWLAGMLGGIVFLPVLGLFKTCLVIVILKTCTLVMLFISGKDLIVEK</sequence>
<feature type="transmembrane region" description="Helical" evidence="1">
    <location>
        <begin position="91"/>
        <end position="116"/>
    </location>
</feature>
<reference evidence="2" key="1">
    <citation type="journal article" date="2014" name="Front. Microbiol.">
        <title>High frequency of phylogenetically diverse reductive dehalogenase-homologous genes in deep subseafloor sedimentary metagenomes.</title>
        <authorList>
            <person name="Kawai M."/>
            <person name="Futagami T."/>
            <person name="Toyoda A."/>
            <person name="Takaki Y."/>
            <person name="Nishi S."/>
            <person name="Hori S."/>
            <person name="Arai W."/>
            <person name="Tsubouchi T."/>
            <person name="Morono Y."/>
            <person name="Uchiyama I."/>
            <person name="Ito T."/>
            <person name="Fujiyama A."/>
            <person name="Inagaki F."/>
            <person name="Takami H."/>
        </authorList>
    </citation>
    <scope>NUCLEOTIDE SEQUENCE</scope>
    <source>
        <strain evidence="2">Expedition CK06-06</strain>
    </source>
</reference>
<organism evidence="2">
    <name type="scientific">marine sediment metagenome</name>
    <dbReference type="NCBI Taxonomy" id="412755"/>
    <lineage>
        <taxon>unclassified sequences</taxon>
        <taxon>metagenomes</taxon>
        <taxon>ecological metagenomes</taxon>
    </lineage>
</organism>
<protein>
    <recommendedName>
        <fullName evidence="3">Major facilitator superfamily (MFS) profile domain-containing protein</fullName>
    </recommendedName>
</protein>
<dbReference type="SUPFAM" id="SSF103473">
    <property type="entry name" value="MFS general substrate transporter"/>
    <property type="match status" value="1"/>
</dbReference>
<feature type="transmembrane region" description="Helical" evidence="1">
    <location>
        <begin position="12"/>
        <end position="31"/>
    </location>
</feature>
<accession>X1DYE0</accession>
<feature type="transmembrane region" description="Helical" evidence="1">
    <location>
        <begin position="37"/>
        <end position="57"/>
    </location>
</feature>
<dbReference type="AlphaFoldDB" id="X1DYE0"/>
<feature type="transmembrane region" description="Helical" evidence="1">
    <location>
        <begin position="128"/>
        <end position="148"/>
    </location>
</feature>
<keyword evidence="1" id="KW-1133">Transmembrane helix</keyword>
<feature type="transmembrane region" description="Helical" evidence="1">
    <location>
        <begin position="154"/>
        <end position="174"/>
    </location>
</feature>
<keyword evidence="1" id="KW-0472">Membrane</keyword>
<dbReference type="EMBL" id="BART01029712">
    <property type="protein sequence ID" value="GAH09944.1"/>
    <property type="molecule type" value="Genomic_DNA"/>
</dbReference>
<dbReference type="InterPro" id="IPR036259">
    <property type="entry name" value="MFS_trans_sf"/>
</dbReference>
<comment type="caution">
    <text evidence="2">The sequence shown here is derived from an EMBL/GenBank/DDBJ whole genome shotgun (WGS) entry which is preliminary data.</text>
</comment>
<evidence type="ECO:0000256" key="1">
    <source>
        <dbReference type="SAM" id="Phobius"/>
    </source>
</evidence>
<name>X1DYE0_9ZZZZ</name>
<feature type="non-terminal residue" evidence="2">
    <location>
        <position position="1"/>
    </location>
</feature>
<gene>
    <name evidence="2" type="ORF">S01H4_52074</name>
</gene>
<evidence type="ECO:0008006" key="3">
    <source>
        <dbReference type="Google" id="ProtNLM"/>
    </source>
</evidence>
<feature type="transmembrane region" description="Helical" evidence="1">
    <location>
        <begin position="64"/>
        <end position="85"/>
    </location>
</feature>
<proteinExistence type="predicted"/>
<keyword evidence="1" id="KW-0812">Transmembrane</keyword>